<dbReference type="Gene3D" id="3.40.50.720">
    <property type="entry name" value="NAD(P)-binding Rossmann-like Domain"/>
    <property type="match status" value="3"/>
</dbReference>
<dbReference type="InterPro" id="IPR029063">
    <property type="entry name" value="SAM-dependent_MTases_sf"/>
</dbReference>
<dbReference type="Pfam" id="PF08242">
    <property type="entry name" value="Methyltransf_12"/>
    <property type="match status" value="1"/>
</dbReference>
<dbReference type="GO" id="GO:0032259">
    <property type="term" value="P:methylation"/>
    <property type="evidence" value="ECO:0007669"/>
    <property type="project" value="UniProtKB-KW"/>
</dbReference>
<dbReference type="GO" id="GO:0004315">
    <property type="term" value="F:3-oxoacyl-[acyl-carrier-protein] synthase activity"/>
    <property type="evidence" value="ECO:0007669"/>
    <property type="project" value="InterPro"/>
</dbReference>
<evidence type="ECO:0008006" key="15">
    <source>
        <dbReference type="Google" id="ProtNLM"/>
    </source>
</evidence>
<dbReference type="OrthoDB" id="329835at2759"/>
<dbReference type="InterPro" id="IPR049900">
    <property type="entry name" value="PKS_mFAS_DH"/>
</dbReference>
<name>A0A9P8UFU7_9PEZI</name>
<dbReference type="InterPro" id="IPR057326">
    <property type="entry name" value="KR_dom"/>
</dbReference>
<dbReference type="InterPro" id="IPR036736">
    <property type="entry name" value="ACP-like_sf"/>
</dbReference>
<dbReference type="SUPFAM" id="SSF55048">
    <property type="entry name" value="Probable ACP-binding domain of malonyl-CoA ACP transacylase"/>
    <property type="match status" value="1"/>
</dbReference>
<organism evidence="13 14">
    <name type="scientific">Truncatella angustata</name>
    <dbReference type="NCBI Taxonomy" id="152316"/>
    <lineage>
        <taxon>Eukaryota</taxon>
        <taxon>Fungi</taxon>
        <taxon>Dikarya</taxon>
        <taxon>Ascomycota</taxon>
        <taxon>Pezizomycotina</taxon>
        <taxon>Sordariomycetes</taxon>
        <taxon>Xylariomycetidae</taxon>
        <taxon>Amphisphaeriales</taxon>
        <taxon>Sporocadaceae</taxon>
        <taxon>Truncatella</taxon>
    </lineage>
</organism>
<dbReference type="Pfam" id="PF16197">
    <property type="entry name" value="KAsynt_C_assoc"/>
    <property type="match status" value="1"/>
</dbReference>
<dbReference type="InterPro" id="IPR009081">
    <property type="entry name" value="PP-bd_ACP"/>
</dbReference>
<dbReference type="SUPFAM" id="SSF52151">
    <property type="entry name" value="FabD/lysophospholipase-like"/>
    <property type="match status" value="1"/>
</dbReference>
<evidence type="ECO:0000259" key="11">
    <source>
        <dbReference type="PROSITE" id="PS52004"/>
    </source>
</evidence>
<dbReference type="SUPFAM" id="SSF47336">
    <property type="entry name" value="ACP-like"/>
    <property type="match status" value="1"/>
</dbReference>
<dbReference type="InterPro" id="IPR020841">
    <property type="entry name" value="PKS_Beta-ketoAc_synthase_dom"/>
</dbReference>
<dbReference type="SMART" id="SM00826">
    <property type="entry name" value="PKS_DH"/>
    <property type="match status" value="1"/>
</dbReference>
<feature type="region of interest" description="Disordered" evidence="9">
    <location>
        <begin position="459"/>
        <end position="484"/>
    </location>
</feature>
<dbReference type="SUPFAM" id="SSF51735">
    <property type="entry name" value="NAD(P)-binding Rossmann-fold domains"/>
    <property type="match status" value="2"/>
</dbReference>
<dbReference type="Pfam" id="PF02801">
    <property type="entry name" value="Ketoacyl-synt_C"/>
    <property type="match status" value="1"/>
</dbReference>
<dbReference type="SMART" id="SM00827">
    <property type="entry name" value="PKS_AT"/>
    <property type="match status" value="1"/>
</dbReference>
<dbReference type="GO" id="GO:0016491">
    <property type="term" value="F:oxidoreductase activity"/>
    <property type="evidence" value="ECO:0007669"/>
    <property type="project" value="UniProtKB-KW"/>
</dbReference>
<dbReference type="SUPFAM" id="SSF53335">
    <property type="entry name" value="S-adenosyl-L-methionine-dependent methyltransferases"/>
    <property type="match status" value="1"/>
</dbReference>
<dbReference type="InterPro" id="IPR014043">
    <property type="entry name" value="Acyl_transferase_dom"/>
</dbReference>
<dbReference type="Pfam" id="PF00698">
    <property type="entry name" value="Acyl_transf_1"/>
    <property type="match status" value="1"/>
</dbReference>
<dbReference type="SMART" id="SM00829">
    <property type="entry name" value="PKS_ER"/>
    <property type="match status" value="1"/>
</dbReference>
<keyword evidence="14" id="KW-1185">Reference proteome</keyword>
<dbReference type="Proteomes" id="UP000758603">
    <property type="component" value="Unassembled WGS sequence"/>
</dbReference>
<evidence type="ECO:0000256" key="5">
    <source>
        <dbReference type="ARBA" id="ARBA00023002"/>
    </source>
</evidence>
<keyword evidence="2" id="KW-0597">Phosphoprotein</keyword>
<reference evidence="13" key="1">
    <citation type="journal article" date="2021" name="Nat. Commun.">
        <title>Genetic determinants of endophytism in the Arabidopsis root mycobiome.</title>
        <authorList>
            <person name="Mesny F."/>
            <person name="Miyauchi S."/>
            <person name="Thiergart T."/>
            <person name="Pickel B."/>
            <person name="Atanasova L."/>
            <person name="Karlsson M."/>
            <person name="Huettel B."/>
            <person name="Barry K.W."/>
            <person name="Haridas S."/>
            <person name="Chen C."/>
            <person name="Bauer D."/>
            <person name="Andreopoulos W."/>
            <person name="Pangilinan J."/>
            <person name="LaButti K."/>
            <person name="Riley R."/>
            <person name="Lipzen A."/>
            <person name="Clum A."/>
            <person name="Drula E."/>
            <person name="Henrissat B."/>
            <person name="Kohler A."/>
            <person name="Grigoriev I.V."/>
            <person name="Martin F.M."/>
            <person name="Hacquard S."/>
        </authorList>
    </citation>
    <scope>NUCLEOTIDE SEQUENCE</scope>
    <source>
        <strain evidence="13">MPI-SDFR-AT-0073</strain>
    </source>
</reference>
<dbReference type="InterPro" id="IPR036291">
    <property type="entry name" value="NAD(P)-bd_dom_sf"/>
</dbReference>
<dbReference type="PROSITE" id="PS52004">
    <property type="entry name" value="KS3_2"/>
    <property type="match status" value="1"/>
</dbReference>
<evidence type="ECO:0000313" key="14">
    <source>
        <dbReference type="Proteomes" id="UP000758603"/>
    </source>
</evidence>
<keyword evidence="1" id="KW-0596">Phosphopantetheine</keyword>
<dbReference type="SMART" id="SM00823">
    <property type="entry name" value="PKS_PP"/>
    <property type="match status" value="1"/>
</dbReference>
<dbReference type="PANTHER" id="PTHR43775">
    <property type="entry name" value="FATTY ACID SYNTHASE"/>
    <property type="match status" value="1"/>
</dbReference>
<evidence type="ECO:0000313" key="13">
    <source>
        <dbReference type="EMBL" id="KAH6651430.1"/>
    </source>
</evidence>
<dbReference type="Pfam" id="PF08240">
    <property type="entry name" value="ADH_N"/>
    <property type="match status" value="1"/>
</dbReference>
<dbReference type="InterPro" id="IPR020807">
    <property type="entry name" value="PKS_DH"/>
</dbReference>
<dbReference type="InterPro" id="IPR016039">
    <property type="entry name" value="Thiolase-like"/>
</dbReference>
<dbReference type="PROSITE" id="PS00606">
    <property type="entry name" value="KS3_1"/>
    <property type="match status" value="1"/>
</dbReference>
<feature type="active site" description="Proton acceptor; for dehydratase activity" evidence="8">
    <location>
        <position position="1013"/>
    </location>
</feature>
<dbReference type="Pfam" id="PF08659">
    <property type="entry name" value="KR"/>
    <property type="match status" value="1"/>
</dbReference>
<dbReference type="Pfam" id="PF21089">
    <property type="entry name" value="PKS_DH_N"/>
    <property type="match status" value="1"/>
</dbReference>
<dbReference type="CDD" id="cd00833">
    <property type="entry name" value="PKS"/>
    <property type="match status" value="1"/>
</dbReference>
<evidence type="ECO:0000256" key="2">
    <source>
        <dbReference type="ARBA" id="ARBA00022553"/>
    </source>
</evidence>
<gene>
    <name evidence="13" type="ORF">BKA67DRAFT_537308</name>
</gene>
<dbReference type="PROSITE" id="PS50075">
    <property type="entry name" value="CARRIER"/>
    <property type="match status" value="1"/>
</dbReference>
<evidence type="ECO:0000256" key="7">
    <source>
        <dbReference type="ARBA" id="ARBA00023315"/>
    </source>
</evidence>
<evidence type="ECO:0000256" key="3">
    <source>
        <dbReference type="ARBA" id="ARBA00022679"/>
    </source>
</evidence>
<evidence type="ECO:0000259" key="12">
    <source>
        <dbReference type="PROSITE" id="PS52019"/>
    </source>
</evidence>
<dbReference type="InterPro" id="IPR020843">
    <property type="entry name" value="ER"/>
</dbReference>
<evidence type="ECO:0000256" key="1">
    <source>
        <dbReference type="ARBA" id="ARBA00022450"/>
    </source>
</evidence>
<feature type="compositionally biased region" description="Polar residues" evidence="9">
    <location>
        <begin position="463"/>
        <end position="484"/>
    </location>
</feature>
<evidence type="ECO:0000256" key="9">
    <source>
        <dbReference type="SAM" id="MobiDB-lite"/>
    </source>
</evidence>
<dbReference type="InterPro" id="IPR001227">
    <property type="entry name" value="Ac_transferase_dom_sf"/>
</dbReference>
<dbReference type="Gene3D" id="3.40.366.10">
    <property type="entry name" value="Malonyl-Coenzyme A Acyl Carrier Protein, domain 2"/>
    <property type="match status" value="1"/>
</dbReference>
<feature type="domain" description="PKS/mFAS DH" evidence="12">
    <location>
        <begin position="981"/>
        <end position="1287"/>
    </location>
</feature>
<feature type="region of interest" description="C-terminal hotdog fold" evidence="8">
    <location>
        <begin position="1135"/>
        <end position="1287"/>
    </location>
</feature>
<dbReference type="PANTHER" id="PTHR43775:SF50">
    <property type="entry name" value="HIGHLY REDUCING POLYKETIDE SYNTHASE SRDA"/>
    <property type="match status" value="1"/>
</dbReference>
<feature type="active site" description="Proton donor; for dehydratase activity" evidence="8">
    <location>
        <position position="1201"/>
    </location>
</feature>
<dbReference type="SMART" id="SM00822">
    <property type="entry name" value="PKS_KR"/>
    <property type="match status" value="1"/>
</dbReference>
<dbReference type="InterPro" id="IPR016036">
    <property type="entry name" value="Malonyl_transacylase_ACP-bd"/>
</dbReference>
<dbReference type="GO" id="GO:0044550">
    <property type="term" value="P:secondary metabolite biosynthetic process"/>
    <property type="evidence" value="ECO:0007669"/>
    <property type="project" value="TreeGrafter"/>
</dbReference>
<dbReference type="Pfam" id="PF00107">
    <property type="entry name" value="ADH_zinc_N"/>
    <property type="match status" value="1"/>
</dbReference>
<dbReference type="EMBL" id="JAGPXC010000006">
    <property type="protein sequence ID" value="KAH6651430.1"/>
    <property type="molecule type" value="Genomic_DNA"/>
</dbReference>
<dbReference type="Pfam" id="PF23297">
    <property type="entry name" value="ACP_SdgA_C"/>
    <property type="match status" value="1"/>
</dbReference>
<dbReference type="InterPro" id="IPR013217">
    <property type="entry name" value="Methyltransf_12"/>
</dbReference>
<dbReference type="PROSITE" id="PS52019">
    <property type="entry name" value="PKS_MFAS_DH"/>
    <property type="match status" value="1"/>
</dbReference>
<dbReference type="CDD" id="cd05195">
    <property type="entry name" value="enoyl_red"/>
    <property type="match status" value="1"/>
</dbReference>
<dbReference type="CDD" id="cd02440">
    <property type="entry name" value="AdoMet_MTases"/>
    <property type="match status" value="1"/>
</dbReference>
<dbReference type="InterPro" id="IPR049552">
    <property type="entry name" value="PKS_DH_N"/>
</dbReference>
<keyword evidence="4" id="KW-0521">NADP</keyword>
<evidence type="ECO:0000256" key="8">
    <source>
        <dbReference type="PROSITE-ProRule" id="PRU01363"/>
    </source>
</evidence>
<proteinExistence type="predicted"/>
<dbReference type="Gene3D" id="3.10.129.110">
    <property type="entry name" value="Polyketide synthase dehydratase"/>
    <property type="match status" value="1"/>
</dbReference>
<dbReference type="InterPro" id="IPR049551">
    <property type="entry name" value="PKS_DH_C"/>
</dbReference>
<dbReference type="InterPro" id="IPR016035">
    <property type="entry name" value="Acyl_Trfase/lysoPLipase"/>
</dbReference>
<dbReference type="GO" id="GO:0006633">
    <property type="term" value="P:fatty acid biosynthetic process"/>
    <property type="evidence" value="ECO:0007669"/>
    <property type="project" value="InterPro"/>
</dbReference>
<comment type="caution">
    <text evidence="13">The sequence shown here is derived from an EMBL/GenBank/DDBJ whole genome shotgun (WGS) entry which is preliminary data.</text>
</comment>
<dbReference type="InterPro" id="IPR013154">
    <property type="entry name" value="ADH-like_N"/>
</dbReference>
<dbReference type="InterPro" id="IPR013149">
    <property type="entry name" value="ADH-like_C"/>
</dbReference>
<dbReference type="InterPro" id="IPR011032">
    <property type="entry name" value="GroES-like_sf"/>
</dbReference>
<keyword evidence="3" id="KW-0808">Transferase</keyword>
<dbReference type="Gene3D" id="3.40.50.150">
    <property type="entry name" value="Vaccinia Virus protein VP39"/>
    <property type="match status" value="1"/>
</dbReference>
<dbReference type="RefSeq" id="XP_045955708.1">
    <property type="nucleotide sequence ID" value="XM_046100297.1"/>
</dbReference>
<dbReference type="GO" id="GO:0004312">
    <property type="term" value="F:fatty acid synthase activity"/>
    <property type="evidence" value="ECO:0007669"/>
    <property type="project" value="TreeGrafter"/>
</dbReference>
<dbReference type="InterPro" id="IPR014030">
    <property type="entry name" value="Ketoacyl_synth_N"/>
</dbReference>
<feature type="domain" description="Carrier" evidence="10">
    <location>
        <begin position="2537"/>
        <end position="2615"/>
    </location>
</feature>
<dbReference type="Gene3D" id="3.40.47.10">
    <property type="match status" value="1"/>
</dbReference>
<dbReference type="GO" id="GO:0031177">
    <property type="term" value="F:phosphopantetheine binding"/>
    <property type="evidence" value="ECO:0007669"/>
    <property type="project" value="InterPro"/>
</dbReference>
<accession>A0A9P8UFU7</accession>
<dbReference type="InterPro" id="IPR050091">
    <property type="entry name" value="PKS_NRPS_Biosynth_Enz"/>
</dbReference>
<dbReference type="GO" id="GO:0008168">
    <property type="term" value="F:methyltransferase activity"/>
    <property type="evidence" value="ECO:0007669"/>
    <property type="project" value="UniProtKB-KW"/>
</dbReference>
<feature type="domain" description="Ketosynthase family 3 (KS3)" evidence="11">
    <location>
        <begin position="11"/>
        <end position="440"/>
    </location>
</feature>
<dbReference type="InterPro" id="IPR032821">
    <property type="entry name" value="PKS_assoc"/>
</dbReference>
<sequence>MYFTVDIDGPYQPVAIVGMGCRWAGGVRDAPGLWDLLRSNRDGWKEFADPRFSNKGFYHPNQDRAGSMRTRGGFLVEEDARLFDHSFFGIIGREVETMDPSQRKLLEVVYEAFESGGETLDSISNTRTGVYIGNFALDHLLIQARDWESPKPYAATGADTSILANRISYIFNLHGPSLTTNTACSSSMYALHMAVSAIRSGDCDGAIVAAANWISDPSMQFVLDKLGALSPTSRCHTFDASADGYARGEGYAALYLKKSSVAILDGLPIRAMIRGTAINANGRAGGITRPKSAGQEDVIRKAYENSGSLPFSDTTFFECHGTGTQAGDPIEVSAIGSVFASSRSDSPEDRLLIGSIKPNLGHTEGASAISSVMKVVLSLEAGAIPPTFGVTRLNPNISFQDAKVEVVTGATIPWPEGKLRRASINSFGFGGANGHCVIDHVNNVLPEYVKPGIVRSQLHGNDASKNGQNGTANIAKNGNGTKSAVPSHMPPIYKPIMIANAQAQTRQLVLLSFSAHSTSSLKLNIEALSDAVGQWPLADLAWTLAEKRSRLQHRTFRIVDKDDVSAGLSVDQRLFTSSLQVANVGYVFTGQGAQWHSMGAGMLQYEVFQATIAYLDDVLATLPNPPAWEIMETLSGAYDLDHIQSPIVSQVACTALQIGLVDILASWGIRPVAVVGHSSGEMAASYASGHVSASEAITSAYFRGVAVSGNKKQGAMLAVGLSADQVTQYLHGREEQIRIAAINSPGSVTISGDVDAIEILTGVLTKDGVFVRALRTGGNAYHSHHMIDIGRDYSNMLSGGIEHIKEAGLVDDRQKYPLIPWISSVTPDKTVTGNPVMASYWRADLESPVRFTQAVTNMMALKDCPTIDVLVEIGPHPALKSPVEQILKSIGKTIHHVGTLSRGKDDQDSMLHLAGTLFCLNTGVNLAAVNGIDDKLGDGSWCLTHGCTIADLPTYRFTYGPVSYAEGMASKDYRLRSVLRHDLIGSIIPGSSKLQPQWRNSLRIKDIPWLGDHRLLPATLVDAVFPAAGFIAMAIEAATQAHHGLSDSSTITGYSLRKVDIKTALRIPEDDDGIHIFLSLKLADTATAKSPSWTSFTVHSVGQNSNEWVEHCTGLVKIETSDYIPSKTLDAQMDPRFPDERSWYRRFADIGIGYGPTFQPLSMIEVDPTSNIAKAAVRLDTTAGTIDGGESFYPIHPASLDATFQLGLIACYGGQIEAANTAFVPVHLSQLYLRTGLSQTRGTAIAHGRIQGLRGAYIQLQMLDQNGDVTLEIDTLRCISFKESKTSGKSQHEKNYSSPFTRLAWKPDIRTLSNCQIQKLFPPPPKNSAGALQLEKVDMLCCLAVADVYDNFVKCTDGPQPQGELRHWLAWVKHCGENDERASMSEARSLPEAQRRHRLNNLYIELGDRPEAIAARRLHENMREILDGHKNGIDVLVPDGLLTLLYEIGHVITGSYPQISRVMDRLGHANPSLRILEVGAGTGTATRVAMKALTGSNGFKRYADYTFTDISPGFLTAAHDFMSEYDDVIYSVLDIEQDPLSSGYEPVYDVVLACEAIHATANMDKTLSNCRKLLKPGGKLVLVESTRMRVLLSLLYGTLTGYWAGSADGRTEGPFMNEQTWDMRLKQAGFSGKELILNDYDSPHSTTSVIVSTSLAEENMEKPNTGDAREDIKMIHIVHGGVNVPKLLQEIVDEFERRGVRTKKIGLDEEMELDEGSRIVVFLGKEDDLFDADAQRLHKFQKMVKSSRSMVWLTKSGMVRGEDPQGAFMAGLLRTIATENPASRFLSIDINTHESEPTEARLVDNIIDQEFNLQEEEHEDTIRESEFTWQDGCMWVSWVLPDQGLSVYAEKLSKPSIEGTIMRHIGSQDPIRAVFETPGILSSLYFRAYTELLQPLPASNIEVKVAAVGLNWKDLGLTSDKFNANGTNLSSEYTGTITKIGANVKGFSIGDRVYGVGRGHFGTHTSVPAAYAQKLQPSDDWCELATMPLVYMSAIYSFEHVARLRSGQKVLIQSATGGLGLAAIQVAQSKKAEIFATAGTAEKMRFLVDSMGIAPDHVFSSRDPKALIGAAKTTMKGGFDIILSNVVGGDLLHDSLVSLAPMGHLIDIGRLDVLESKDIGLELFQKNANFSSFDLNTVIESDPELGTELMRTMDNYYRAGFIAPIRPYSVFDISELDQVLIGFSKGTHLGKYVMSFQKPDSLVKTLQEPPKASFDTQAVYVVTGGLGGLGRAIISWMVKRGARDFLVLSRFGIRTPAAQQLVDGLASQDVRIEAMLCDVSRWEEVDTVLRKLKSKARPVKGVVHAAMSLSDLSFDRLNIDQWRSGYAAKALGTINLHRATQSLPLDFFVMITSTESIWAPPTQASYIAANNFQNYFARYRRRLGMPASMVAYGLVSDVGSDFRHTAVGTDGMYIRNKALTISEYQVIAQLEPAFLRSEDLVPTHSQWIGYEQDPLAAANFYTCLDPAALARLDAPGIPRWHSDARVSLVVRSMQDAQRRGTGSDAEDKNGESGKSAMTRLRQAFDDGVKAGVEAREDTVALVEEGITTTVAEMLFNGKSNVNLAKSVADHGVDSLIAAELRNWFHQALRTNLLMLDLLDAHTSIKALAESVVEKALVK</sequence>
<dbReference type="Gene3D" id="1.10.1200.10">
    <property type="entry name" value="ACP-like"/>
    <property type="match status" value="1"/>
</dbReference>
<dbReference type="SUPFAM" id="SSF53901">
    <property type="entry name" value="Thiolase-like"/>
    <property type="match status" value="1"/>
</dbReference>
<dbReference type="Pfam" id="PF00109">
    <property type="entry name" value="ketoacyl-synt"/>
    <property type="match status" value="1"/>
</dbReference>
<dbReference type="GeneID" id="70129189"/>
<dbReference type="Gene3D" id="3.90.180.10">
    <property type="entry name" value="Medium-chain alcohol dehydrogenases, catalytic domain"/>
    <property type="match status" value="1"/>
</dbReference>
<dbReference type="Pfam" id="PF14765">
    <property type="entry name" value="PS-DH"/>
    <property type="match status" value="1"/>
</dbReference>
<feature type="region of interest" description="Disordered" evidence="9">
    <location>
        <begin position="2495"/>
        <end position="2515"/>
    </location>
</feature>
<dbReference type="SMART" id="SM00825">
    <property type="entry name" value="PKS_KS"/>
    <property type="match status" value="1"/>
</dbReference>
<dbReference type="InterPro" id="IPR018201">
    <property type="entry name" value="Ketoacyl_synth_AS"/>
</dbReference>
<dbReference type="InterPro" id="IPR014031">
    <property type="entry name" value="Ketoacyl_synth_C"/>
</dbReference>
<dbReference type="SUPFAM" id="SSF50129">
    <property type="entry name" value="GroES-like"/>
    <property type="match status" value="1"/>
</dbReference>
<evidence type="ECO:0000259" key="10">
    <source>
        <dbReference type="PROSITE" id="PS50075"/>
    </source>
</evidence>
<keyword evidence="5" id="KW-0560">Oxidoreductase</keyword>
<evidence type="ECO:0000256" key="6">
    <source>
        <dbReference type="ARBA" id="ARBA00023268"/>
    </source>
</evidence>
<dbReference type="InterPro" id="IPR013968">
    <property type="entry name" value="PKS_KR"/>
</dbReference>
<protein>
    <recommendedName>
        <fullName evidence="15">Polyketide synthase</fullName>
    </recommendedName>
</protein>
<keyword evidence="7" id="KW-0012">Acyltransferase</keyword>
<feature type="region of interest" description="N-terminal hotdog fold" evidence="8">
    <location>
        <begin position="981"/>
        <end position="1123"/>
    </location>
</feature>
<keyword evidence="6" id="KW-0511">Multifunctional enzyme</keyword>
<dbReference type="InterPro" id="IPR020806">
    <property type="entry name" value="PKS_PP-bd"/>
</dbReference>
<dbReference type="InterPro" id="IPR042104">
    <property type="entry name" value="PKS_dehydratase_sf"/>
</dbReference>
<evidence type="ECO:0000256" key="4">
    <source>
        <dbReference type="ARBA" id="ARBA00022857"/>
    </source>
</evidence>